<dbReference type="Pfam" id="PF13638">
    <property type="entry name" value="PIN_4"/>
    <property type="match status" value="1"/>
</dbReference>
<reference evidence="5" key="2">
    <citation type="submission" date="2025-08" db="UniProtKB">
        <authorList>
            <consortium name="RefSeq"/>
        </authorList>
    </citation>
    <scope>IDENTIFICATION</scope>
</reference>
<evidence type="ECO:0000256" key="1">
    <source>
        <dbReference type="SAM" id="Coils"/>
    </source>
</evidence>
<evidence type="ECO:0000259" key="3">
    <source>
        <dbReference type="PROSITE" id="PS50020"/>
    </source>
</evidence>
<evidence type="ECO:0000313" key="4">
    <source>
        <dbReference type="Proteomes" id="UP001652625"/>
    </source>
</evidence>
<dbReference type="SUPFAM" id="SSF88723">
    <property type="entry name" value="PIN domain-like"/>
    <property type="match status" value="1"/>
</dbReference>
<evidence type="ECO:0000313" key="5">
    <source>
        <dbReference type="RefSeq" id="XP_065647219.1"/>
    </source>
</evidence>
<dbReference type="SUPFAM" id="SSF51045">
    <property type="entry name" value="WW domain"/>
    <property type="match status" value="1"/>
</dbReference>
<dbReference type="InterPro" id="IPR036020">
    <property type="entry name" value="WW_dom_sf"/>
</dbReference>
<dbReference type="RefSeq" id="XP_065647219.1">
    <property type="nucleotide sequence ID" value="XM_065791147.1"/>
</dbReference>
<dbReference type="CDD" id="cd18727">
    <property type="entry name" value="PIN_Swt1-like"/>
    <property type="match status" value="1"/>
</dbReference>
<dbReference type="PANTHER" id="PTHR16161">
    <property type="entry name" value="TRANSCRIPTIONAL PROTEIN SWT1"/>
    <property type="match status" value="1"/>
</dbReference>
<evidence type="ECO:0000256" key="2">
    <source>
        <dbReference type="SAM" id="MobiDB-lite"/>
    </source>
</evidence>
<dbReference type="InterPro" id="IPR052626">
    <property type="entry name" value="SWT1_Regulator"/>
</dbReference>
<protein>
    <submittedName>
        <fullName evidence="5">Transcriptional protein SWT1 isoform X2</fullName>
    </submittedName>
</protein>
<reference evidence="4" key="1">
    <citation type="submission" date="2025-05" db="UniProtKB">
        <authorList>
            <consortium name="RefSeq"/>
        </authorList>
    </citation>
    <scope>NUCLEOTIDE SEQUENCE [LARGE SCALE GENOMIC DNA]</scope>
</reference>
<dbReference type="InterPro" id="IPR001202">
    <property type="entry name" value="WW_dom"/>
</dbReference>
<feature type="domain" description="WW" evidence="3">
    <location>
        <begin position="10"/>
        <end position="44"/>
    </location>
</feature>
<feature type="coiled-coil region" evidence="1">
    <location>
        <begin position="757"/>
        <end position="784"/>
    </location>
</feature>
<accession>A0ABM4BE33</accession>
<organism evidence="4 5">
    <name type="scientific">Hydra vulgaris</name>
    <name type="common">Hydra</name>
    <name type="synonym">Hydra attenuata</name>
    <dbReference type="NCBI Taxonomy" id="6087"/>
    <lineage>
        <taxon>Eukaryota</taxon>
        <taxon>Metazoa</taxon>
        <taxon>Cnidaria</taxon>
        <taxon>Hydrozoa</taxon>
        <taxon>Hydroidolina</taxon>
        <taxon>Anthoathecata</taxon>
        <taxon>Aplanulata</taxon>
        <taxon>Hydridae</taxon>
        <taxon>Hydra</taxon>
    </lineage>
</organism>
<dbReference type="Proteomes" id="UP001652625">
    <property type="component" value="Chromosome 02"/>
</dbReference>
<gene>
    <name evidence="5" type="primary">LOC101238772</name>
</gene>
<dbReference type="Gene3D" id="2.20.70.10">
    <property type="match status" value="1"/>
</dbReference>
<dbReference type="GeneID" id="101238772"/>
<keyword evidence="1" id="KW-0175">Coiled coil</keyword>
<dbReference type="InterPro" id="IPR002716">
    <property type="entry name" value="PIN_dom"/>
</dbReference>
<keyword evidence="4" id="KW-1185">Reference proteome</keyword>
<dbReference type="SMART" id="SM00456">
    <property type="entry name" value="WW"/>
    <property type="match status" value="1"/>
</dbReference>
<dbReference type="Gene3D" id="3.40.50.1010">
    <property type="entry name" value="5'-nuclease"/>
    <property type="match status" value="1"/>
</dbReference>
<dbReference type="CDD" id="cd00201">
    <property type="entry name" value="WW"/>
    <property type="match status" value="1"/>
</dbReference>
<proteinExistence type="predicted"/>
<sequence length="1023" mass="115970">MAEEELDEEEPLPPGWIKSFSRKFNKHYYFNNQTNESVWEHPSKNNNEVKFVNQNQKPNHNKLELNITSKQVINNNTTVKLGGGLLNSNPVSKEKNIIKKGCIGLRNKNLNKNESDILHKHAISKVTNWKKNIEQIHESEGIVKNYLPVMKPVDITFALSLDKCTPENKCLLKRKTSDSDHSYTSSNTLPYDSPTHPRESDLGSSRAGSVCSKRSVGSGLKINKMTSKNIKSTGSKKNFQEEKIPIKKTSLHNEKFTPAIKNIFRNAHKSNGDLGIIVPKSKYVAYKKNPELIQNLNEKVIPQTFVKDAAEKCSSVMKPIKLDKSVEKNENTNLVSSPDKLKGFANPFFENNCKINFIDVKPKENKSIFATTVTSFSNNTQILSNTETKLSECDTFEPMQCEDGIFFNQLTENVVSNENQDTKQTLNKEAAAEENLLSLNGFLLSKETDLLEDEMEIDDASDYKNKILKEIRGIREEKVVQKPQITDLGSALLPTYNEPLYIVVDTNILLAHLKFVSELKDFPFPGVGTPILIIPWMVLQELDSLKDAVNRTHTEENADAEVQKTKLNILARQAINFLNKCFEGEHPRVKGESVIEAGLAIEGFTELTNDDSIIHCALALKKQANQSHTVMLSNDRNLCNKAMTMGIKSFSQQSIMPGLRSLFGTIVVKKENYKEFYEQRKIQEIVTRKKKQADEISCELQCILREALARVVETEMKAAYGDDLWLKIVKIQPPWTLNDLFILLERHWIAVFGMILKRSLEKSVTNLKEMFQTLEGKAQDLESIKVLLNESLLIFEELLNHSDYDEMLINALSAVHVLFGKYNDIIKHEYPVTPLYSPFHNGEIQSLGEISDGNMKEGLLAVKCKEGSVRCKELLFSSNLTVMQIFETIWLTVKRFSALIFYSLDYPSPYLKELDSNEPKPSQKEALECLNTLTPCLLRLVMAIHNILLVNTDCTTSDTVISNLQQSLSNFMIKVMKKKCSLTPEDLLKFCKESSTRSVLVKGLSQLDHAYALLQQCVDYRNG</sequence>
<dbReference type="Pfam" id="PF00397">
    <property type="entry name" value="WW"/>
    <property type="match status" value="1"/>
</dbReference>
<dbReference type="PANTHER" id="PTHR16161:SF0">
    <property type="entry name" value="TRANSCRIPTIONAL PROTEIN SWT1"/>
    <property type="match status" value="1"/>
</dbReference>
<name>A0ABM4BE33_HYDVU</name>
<feature type="region of interest" description="Disordered" evidence="2">
    <location>
        <begin position="175"/>
        <end position="212"/>
    </location>
</feature>
<dbReference type="SMART" id="SM00670">
    <property type="entry name" value="PINc"/>
    <property type="match status" value="1"/>
</dbReference>
<dbReference type="InterPro" id="IPR029060">
    <property type="entry name" value="PIN-like_dom_sf"/>
</dbReference>
<dbReference type="PROSITE" id="PS50020">
    <property type="entry name" value="WW_DOMAIN_2"/>
    <property type="match status" value="1"/>
</dbReference>